<protein>
    <submittedName>
        <fullName evidence="2">Alpha/beta hydrolase</fullName>
    </submittedName>
</protein>
<dbReference type="NCBIfam" id="TIGR03056">
    <property type="entry name" value="bchO_mg_che_rel"/>
    <property type="match status" value="1"/>
</dbReference>
<dbReference type="GO" id="GO:0016787">
    <property type="term" value="F:hydrolase activity"/>
    <property type="evidence" value="ECO:0007669"/>
    <property type="project" value="UniProtKB-KW"/>
</dbReference>
<dbReference type="ESTHER" id="erylo-a0a074mbr4">
    <property type="family name" value="Mg-chelatase_BchO"/>
</dbReference>
<proteinExistence type="predicted"/>
<dbReference type="InterPro" id="IPR000073">
    <property type="entry name" value="AB_hydrolase_1"/>
</dbReference>
<sequence length="301" mass="32688">MSAGLTWERDGRIWPHRNASEFISQGRANWHTQRFGEVGRKRILLLHGTGGSVHSWRGLAPLLAQDFELFAPDLPRHAFTKGHAPEETSLPGMARSIAGLLDHTGFTPDLIVGHSAGAALALQMALDHGYTGPIVGLNSALRPFPGPAAEIFPAVAKLLFVNPFVPRIFSGLASFGNEAERFIYRSTHSRLDKEGLACYAALIKNAAHTKGALSMMANWDLPTLRTRMHELSNPILMVHSDNDAAIPLDWAEEAHLWLPTSRLEVLEGLGHLAHEEAPELIAPLITAFAALPPSLADGEPT</sequence>
<dbReference type="InterPro" id="IPR000639">
    <property type="entry name" value="Epox_hydrolase-like"/>
</dbReference>
<dbReference type="RefSeq" id="WP_034959646.1">
    <property type="nucleotide sequence ID" value="NZ_JMIW01000003.1"/>
</dbReference>
<reference evidence="2 3" key="1">
    <citation type="submission" date="2014-04" db="EMBL/GenBank/DDBJ databases">
        <title>A comprehensive comparison of genomes of Erythrobacter spp. strains.</title>
        <authorList>
            <person name="Zheng Q."/>
        </authorList>
    </citation>
    <scope>NUCLEOTIDE SEQUENCE [LARGE SCALE GENOMIC DNA]</scope>
    <source>
        <strain evidence="2 3">DSM 6997</strain>
    </source>
</reference>
<dbReference type="PRINTS" id="PR00412">
    <property type="entry name" value="EPOXHYDRLASE"/>
</dbReference>
<dbReference type="PANTHER" id="PTHR43689">
    <property type="entry name" value="HYDROLASE"/>
    <property type="match status" value="1"/>
</dbReference>
<gene>
    <name evidence="2" type="ORF">EH31_08780</name>
</gene>
<organism evidence="2 3">
    <name type="scientific">Erythrobacter longus</name>
    <dbReference type="NCBI Taxonomy" id="1044"/>
    <lineage>
        <taxon>Bacteria</taxon>
        <taxon>Pseudomonadati</taxon>
        <taxon>Pseudomonadota</taxon>
        <taxon>Alphaproteobacteria</taxon>
        <taxon>Sphingomonadales</taxon>
        <taxon>Erythrobacteraceae</taxon>
        <taxon>Erythrobacter/Porphyrobacter group</taxon>
        <taxon>Erythrobacter</taxon>
    </lineage>
</organism>
<dbReference type="AlphaFoldDB" id="A0A074MBR4"/>
<evidence type="ECO:0000313" key="3">
    <source>
        <dbReference type="Proteomes" id="UP000027647"/>
    </source>
</evidence>
<dbReference type="PRINTS" id="PR00111">
    <property type="entry name" value="ABHYDROLASE"/>
</dbReference>
<evidence type="ECO:0000259" key="1">
    <source>
        <dbReference type="Pfam" id="PF12697"/>
    </source>
</evidence>
<accession>A0A074MBR4</accession>
<comment type="caution">
    <text evidence="2">The sequence shown here is derived from an EMBL/GenBank/DDBJ whole genome shotgun (WGS) entry which is preliminary data.</text>
</comment>
<dbReference type="eggNOG" id="COG2267">
    <property type="taxonomic scope" value="Bacteria"/>
</dbReference>
<feature type="domain" description="AB hydrolase-1" evidence="1">
    <location>
        <begin position="43"/>
        <end position="282"/>
    </location>
</feature>
<name>A0A074MBR4_ERYLO</name>
<keyword evidence="3" id="KW-1185">Reference proteome</keyword>
<dbReference type="OrthoDB" id="9799612at2"/>
<evidence type="ECO:0000313" key="2">
    <source>
        <dbReference type="EMBL" id="KEO90175.1"/>
    </source>
</evidence>
<dbReference type="SUPFAM" id="SSF53474">
    <property type="entry name" value="alpha/beta-Hydrolases"/>
    <property type="match status" value="1"/>
</dbReference>
<dbReference type="Pfam" id="PF12697">
    <property type="entry name" value="Abhydrolase_6"/>
    <property type="match status" value="1"/>
</dbReference>
<dbReference type="Gene3D" id="3.40.50.1820">
    <property type="entry name" value="alpha/beta hydrolase"/>
    <property type="match status" value="1"/>
</dbReference>
<dbReference type="EMBL" id="JMIW01000003">
    <property type="protein sequence ID" value="KEO90175.1"/>
    <property type="molecule type" value="Genomic_DNA"/>
</dbReference>
<keyword evidence="2" id="KW-0378">Hydrolase</keyword>
<dbReference type="PANTHER" id="PTHR43689:SF8">
    <property type="entry name" value="ALPHA_BETA-HYDROLASES SUPERFAMILY PROTEIN"/>
    <property type="match status" value="1"/>
</dbReference>
<dbReference type="Proteomes" id="UP000027647">
    <property type="component" value="Unassembled WGS sequence"/>
</dbReference>
<dbReference type="InterPro" id="IPR017497">
    <property type="entry name" value="BchO"/>
</dbReference>
<dbReference type="STRING" id="1044.EH31_08780"/>
<dbReference type="InterPro" id="IPR029058">
    <property type="entry name" value="AB_hydrolase_fold"/>
</dbReference>